<name>A0A934S4T7_9BACT</name>
<dbReference type="EMBL" id="JAENIL010000149">
    <property type="protein sequence ID" value="MBK1880756.1"/>
    <property type="molecule type" value="Genomic_DNA"/>
</dbReference>
<gene>
    <name evidence="2" type="ORF">JIN87_27990</name>
</gene>
<keyword evidence="1" id="KW-1133">Transmembrane helix</keyword>
<dbReference type="AlphaFoldDB" id="A0A934S4T7"/>
<evidence type="ECO:0000313" key="3">
    <source>
        <dbReference type="Proteomes" id="UP000617628"/>
    </source>
</evidence>
<keyword evidence="1" id="KW-0472">Membrane</keyword>
<keyword evidence="1" id="KW-0812">Transmembrane</keyword>
<proteinExistence type="predicted"/>
<evidence type="ECO:0000256" key="1">
    <source>
        <dbReference type="SAM" id="Phobius"/>
    </source>
</evidence>
<dbReference type="Proteomes" id="UP000617628">
    <property type="component" value="Unassembled WGS sequence"/>
</dbReference>
<reference evidence="2" key="1">
    <citation type="submission" date="2021-01" db="EMBL/GenBank/DDBJ databases">
        <title>Modified the classification status of verrucomicrobia.</title>
        <authorList>
            <person name="Feng X."/>
        </authorList>
    </citation>
    <scope>NUCLEOTIDE SEQUENCE</scope>
    <source>
        <strain evidence="2">KCTC 13126</strain>
    </source>
</reference>
<accession>A0A934S4T7</accession>
<keyword evidence="3" id="KW-1185">Reference proteome</keyword>
<organism evidence="2 3">
    <name type="scientific">Pelagicoccus mobilis</name>
    <dbReference type="NCBI Taxonomy" id="415221"/>
    <lineage>
        <taxon>Bacteria</taxon>
        <taxon>Pseudomonadati</taxon>
        <taxon>Verrucomicrobiota</taxon>
        <taxon>Opitutia</taxon>
        <taxon>Puniceicoccales</taxon>
        <taxon>Pelagicoccaceae</taxon>
        <taxon>Pelagicoccus</taxon>
    </lineage>
</organism>
<comment type="caution">
    <text evidence="2">The sequence shown here is derived from an EMBL/GenBank/DDBJ whole genome shotgun (WGS) entry which is preliminary data.</text>
</comment>
<evidence type="ECO:0000313" key="2">
    <source>
        <dbReference type="EMBL" id="MBK1880756.1"/>
    </source>
</evidence>
<protein>
    <submittedName>
        <fullName evidence="2">Uncharacterized protein</fullName>
    </submittedName>
</protein>
<sequence>MKHKAEERKERHAEHIRASERRHLSEASRVRAASVAGKWIRRGLVAAIVFAVILAPFIVTVFTDAATVLQYTEQTGGKLFGLFGPAKEAVRFESVDGLLVTPETRQALLAVVAFYFGQGAAK</sequence>
<feature type="transmembrane region" description="Helical" evidence="1">
    <location>
        <begin position="44"/>
        <end position="62"/>
    </location>
</feature>